<gene>
    <name evidence="4" type="ORF">BBO_09307</name>
</gene>
<dbReference type="PANTHER" id="PTHR10963:SF24">
    <property type="entry name" value="GLYCOSIDASE C21B10.07-RELATED"/>
    <property type="match status" value="1"/>
</dbReference>
<dbReference type="GO" id="GO:0009251">
    <property type="term" value="P:glucan catabolic process"/>
    <property type="evidence" value="ECO:0007669"/>
    <property type="project" value="TreeGrafter"/>
</dbReference>
<name>A0A166VYI0_9HYPO</name>
<evidence type="ECO:0000256" key="2">
    <source>
        <dbReference type="SAM" id="SignalP"/>
    </source>
</evidence>
<feature type="domain" description="GH16" evidence="3">
    <location>
        <begin position="16"/>
        <end position="312"/>
    </location>
</feature>
<dbReference type="Pfam" id="PF26113">
    <property type="entry name" value="GH16_XgeA"/>
    <property type="match status" value="1"/>
</dbReference>
<dbReference type="InterPro" id="IPR013320">
    <property type="entry name" value="ConA-like_dom_sf"/>
</dbReference>
<dbReference type="SUPFAM" id="SSF49899">
    <property type="entry name" value="Concanavalin A-like lectins/glucanases"/>
    <property type="match status" value="1"/>
</dbReference>
<dbReference type="EMBL" id="AZHA01000062">
    <property type="protein sequence ID" value="OAA34167.1"/>
    <property type="molecule type" value="Genomic_DNA"/>
</dbReference>
<dbReference type="Proteomes" id="UP000076863">
    <property type="component" value="Unassembled WGS sequence"/>
</dbReference>
<evidence type="ECO:0000313" key="5">
    <source>
        <dbReference type="Proteomes" id="UP000076863"/>
    </source>
</evidence>
<dbReference type="CDD" id="cd02181">
    <property type="entry name" value="GH16_fungal_Lam16A_glucanase"/>
    <property type="match status" value="1"/>
</dbReference>
<comment type="caution">
    <text evidence="4">The sequence shown here is derived from an EMBL/GenBank/DDBJ whole genome shotgun (WGS) entry which is preliminary data.</text>
</comment>
<sequence length="683" mass="71415">MGPLTTTLAVLLAGPSTASGTVFSLTETYDVTNFFDKFEFFESKFGTKDPNAHDPNGGFVNYKSRDAAIASGLVSNDTGDVYIGVDSVNKWWSPDGRPSIRLESKNDYTKGLFIARFNHLPKTACGAWPAFWTYSKVGSWPNGGEIDIYENWNLATYNRPTVHTGALDAVGRCKIDSAGVTGSLLRSDCSHEQYNLGCNVIDTKGPWGSPAGGVYAIEWTDSYIRIFTWSPADAPSNIDSAHPDTAAWGKPVMELRDGPCNLKRQFAPQKLILNIDFCGSAAGQPSLWEECKELTGETECYQYVRNNPGAYKDVYWRVKDIRYFEERSKPDPTSSSTTTTSTSTTTSTTTSSTTSVTTSSSVSSSTNSTSATTSPSGSLTSSSASLSITVPTSLSSVIFSVSTFFPNSSVTSTSSSDIPASSTPTPITTGSSSPSGSDASSAHLTTSSQEWTTSTVYTTRTYTITSCAPTVTNCPGKGHVVTETIPLYTTVCPVTPTATASANLSPPSVSAPGQPETSITKVTKTYTITSCAPTVTNCPVGKVTTEVVTSTICPDSTASKTKKPNTSSVDTGCHGDNCASGVALLIEQSASIIAPSSVATASSSIQQQLSTTNVSTGKSGAVTSALSHVASTGIASSGAHQPTTSKPTGTQNQVPVTALAIPSKSVSKAVALLAGTLFAALFL</sequence>
<protein>
    <submittedName>
        <fullName evidence="4">Concanavalin A-like lectin/glucanase</fullName>
    </submittedName>
</protein>
<feature type="compositionally biased region" description="Low complexity" evidence="1">
    <location>
        <begin position="333"/>
        <end position="383"/>
    </location>
</feature>
<keyword evidence="4" id="KW-0430">Lectin</keyword>
<feature type="chain" id="PRO_5007881465" evidence="2">
    <location>
        <begin position="21"/>
        <end position="683"/>
    </location>
</feature>
<keyword evidence="2" id="KW-0732">Signal</keyword>
<feature type="region of interest" description="Disordered" evidence="1">
    <location>
        <begin position="409"/>
        <end position="446"/>
    </location>
</feature>
<evidence type="ECO:0000313" key="4">
    <source>
        <dbReference type="EMBL" id="OAA34167.1"/>
    </source>
</evidence>
<dbReference type="OrthoDB" id="192832at2759"/>
<feature type="signal peptide" evidence="2">
    <location>
        <begin position="1"/>
        <end position="20"/>
    </location>
</feature>
<keyword evidence="5" id="KW-1185">Reference proteome</keyword>
<feature type="compositionally biased region" description="Low complexity" evidence="1">
    <location>
        <begin position="409"/>
        <end position="441"/>
    </location>
</feature>
<evidence type="ECO:0000259" key="3">
    <source>
        <dbReference type="PROSITE" id="PS51762"/>
    </source>
</evidence>
<dbReference type="GO" id="GO:0030246">
    <property type="term" value="F:carbohydrate binding"/>
    <property type="evidence" value="ECO:0007669"/>
    <property type="project" value="UniProtKB-KW"/>
</dbReference>
<dbReference type="AlphaFoldDB" id="A0A166VYI0"/>
<dbReference type="InterPro" id="IPR050546">
    <property type="entry name" value="Glycosyl_Hydrlase_16"/>
</dbReference>
<reference evidence="4 5" key="1">
    <citation type="journal article" date="2016" name="Genome Biol. Evol.">
        <title>Divergent and convergent evolution of fungal pathogenicity.</title>
        <authorList>
            <person name="Shang Y."/>
            <person name="Xiao G."/>
            <person name="Zheng P."/>
            <person name="Cen K."/>
            <person name="Zhan S."/>
            <person name="Wang C."/>
        </authorList>
    </citation>
    <scope>NUCLEOTIDE SEQUENCE [LARGE SCALE GENOMIC DNA]</scope>
    <source>
        <strain evidence="4 5">RCEF 3172</strain>
    </source>
</reference>
<dbReference type="GO" id="GO:0004553">
    <property type="term" value="F:hydrolase activity, hydrolyzing O-glycosyl compounds"/>
    <property type="evidence" value="ECO:0007669"/>
    <property type="project" value="InterPro"/>
</dbReference>
<organism evidence="4 5">
    <name type="scientific">Beauveria brongniartii RCEF 3172</name>
    <dbReference type="NCBI Taxonomy" id="1081107"/>
    <lineage>
        <taxon>Eukaryota</taxon>
        <taxon>Fungi</taxon>
        <taxon>Dikarya</taxon>
        <taxon>Ascomycota</taxon>
        <taxon>Pezizomycotina</taxon>
        <taxon>Sordariomycetes</taxon>
        <taxon>Hypocreomycetidae</taxon>
        <taxon>Hypocreales</taxon>
        <taxon>Cordycipitaceae</taxon>
        <taxon>Beauveria</taxon>
        <taxon>Beauveria brongniartii</taxon>
    </lineage>
</organism>
<feature type="region of interest" description="Disordered" evidence="1">
    <location>
        <begin position="327"/>
        <end position="383"/>
    </location>
</feature>
<proteinExistence type="predicted"/>
<dbReference type="PROSITE" id="PS51762">
    <property type="entry name" value="GH16_2"/>
    <property type="match status" value="1"/>
</dbReference>
<dbReference type="PANTHER" id="PTHR10963">
    <property type="entry name" value="GLYCOSYL HYDROLASE-RELATED"/>
    <property type="match status" value="1"/>
</dbReference>
<accession>A0A166VYI0</accession>
<dbReference type="Gene3D" id="2.60.120.200">
    <property type="match status" value="1"/>
</dbReference>
<evidence type="ECO:0000256" key="1">
    <source>
        <dbReference type="SAM" id="MobiDB-lite"/>
    </source>
</evidence>
<dbReference type="InterPro" id="IPR000757">
    <property type="entry name" value="Beta-glucanase-like"/>
</dbReference>